<dbReference type="RefSeq" id="WP_180567300.1">
    <property type="nucleotide sequence ID" value="NZ_JACCKB010000004.1"/>
</dbReference>
<keyword evidence="3" id="KW-1185">Reference proteome</keyword>
<evidence type="ECO:0000313" key="3">
    <source>
        <dbReference type="Proteomes" id="UP000569732"/>
    </source>
</evidence>
<proteinExistence type="predicted"/>
<protein>
    <submittedName>
        <fullName evidence="2">Uncharacterized protein</fullName>
    </submittedName>
</protein>
<name>A0A853HY23_9GAMM</name>
<dbReference type="InterPro" id="IPR009883">
    <property type="entry name" value="YgfX"/>
</dbReference>
<evidence type="ECO:0000256" key="1">
    <source>
        <dbReference type="SAM" id="Phobius"/>
    </source>
</evidence>
<feature type="transmembrane region" description="Helical" evidence="1">
    <location>
        <begin position="46"/>
        <end position="65"/>
    </location>
</feature>
<sequence>MSASNSHQLDLKVGPSKVLCIYLASLYAGLGVLLCWLADIHWVFKLAAVGGLLIFGCYQVLLYGLKKLPNSVIELKRLSQTQWQLLTSQQKAYQGELANDCFITVPLTIVRIKSSRLSQRSLVITPDSVDKEAYRQLRVILSHDFTAEPENPFL</sequence>
<keyword evidence="1" id="KW-0812">Transmembrane</keyword>
<dbReference type="Pfam" id="PF07254">
    <property type="entry name" value="Cpta_toxin"/>
    <property type="match status" value="1"/>
</dbReference>
<dbReference type="AlphaFoldDB" id="A0A853HY23"/>
<reference evidence="2 3" key="1">
    <citation type="submission" date="2020-07" db="EMBL/GenBank/DDBJ databases">
        <title>Endozoicomonas sp. nov., isolated from sediment.</title>
        <authorList>
            <person name="Gu T."/>
        </authorList>
    </citation>
    <scope>NUCLEOTIDE SEQUENCE [LARGE SCALE GENOMIC DNA]</scope>
    <source>
        <strain evidence="2 3">SM1973</strain>
    </source>
</reference>
<comment type="caution">
    <text evidence="2">The sequence shown here is derived from an EMBL/GenBank/DDBJ whole genome shotgun (WGS) entry which is preliminary data.</text>
</comment>
<keyword evidence="1" id="KW-0472">Membrane</keyword>
<dbReference type="Proteomes" id="UP000569732">
    <property type="component" value="Unassembled WGS sequence"/>
</dbReference>
<keyword evidence="1" id="KW-1133">Transmembrane helix</keyword>
<feature type="transmembrane region" description="Helical" evidence="1">
    <location>
        <begin position="20"/>
        <end position="40"/>
    </location>
</feature>
<evidence type="ECO:0000313" key="2">
    <source>
        <dbReference type="EMBL" id="NYZ65269.1"/>
    </source>
</evidence>
<dbReference type="EMBL" id="JACCKB010000004">
    <property type="protein sequence ID" value="NYZ65269.1"/>
    <property type="molecule type" value="Genomic_DNA"/>
</dbReference>
<accession>A0A853HY23</accession>
<gene>
    <name evidence="2" type="ORF">H0A36_04555</name>
</gene>
<organism evidence="2 3">
    <name type="scientific">Spartinivicinus marinus</name>
    <dbReference type="NCBI Taxonomy" id="2994442"/>
    <lineage>
        <taxon>Bacteria</taxon>
        <taxon>Pseudomonadati</taxon>
        <taxon>Pseudomonadota</taxon>
        <taxon>Gammaproteobacteria</taxon>
        <taxon>Oceanospirillales</taxon>
        <taxon>Zooshikellaceae</taxon>
        <taxon>Spartinivicinus</taxon>
    </lineage>
</organism>